<evidence type="ECO:0000313" key="5">
    <source>
        <dbReference type="EMBL" id="ESA10393.1"/>
    </source>
</evidence>
<gene>
    <name evidence="5" type="ORF">GLOINDRAFT_29505</name>
</gene>
<reference evidence="5" key="1">
    <citation type="submission" date="2013-07" db="EMBL/GenBank/DDBJ databases">
        <title>The genome of an arbuscular mycorrhizal fungus provides insights into the evolution of the oldest plant symbiosis.</title>
        <authorList>
            <consortium name="DOE Joint Genome Institute"/>
            <person name="Tisserant E."/>
            <person name="Malbreil M."/>
            <person name="Kuo A."/>
            <person name="Kohler A."/>
            <person name="Symeonidi A."/>
            <person name="Balestrini R."/>
            <person name="Charron P."/>
            <person name="Duensing N."/>
            <person name="Frei-dit-Frey N."/>
            <person name="Gianinazzi-Pearson V."/>
            <person name="Gilbert B."/>
            <person name="Handa Y."/>
            <person name="Hijri M."/>
            <person name="Kaul R."/>
            <person name="Kawaguchi M."/>
            <person name="Krajinski F."/>
            <person name="Lammers P."/>
            <person name="Lapierre D."/>
            <person name="Masclaux F.G."/>
            <person name="Murat C."/>
            <person name="Morin E."/>
            <person name="Ndikumana S."/>
            <person name="Pagni M."/>
            <person name="Petitpierre D."/>
            <person name="Requena N."/>
            <person name="Rosikiewicz P."/>
            <person name="Riley R."/>
            <person name="Saito K."/>
            <person name="San Clemente H."/>
            <person name="Shapiro H."/>
            <person name="van Tuinen D."/>
            <person name="Becard G."/>
            <person name="Bonfante P."/>
            <person name="Paszkowski U."/>
            <person name="Shachar-Hill Y."/>
            <person name="Young J.P."/>
            <person name="Sanders I.R."/>
            <person name="Henrissat B."/>
            <person name="Rensing S.A."/>
            <person name="Grigoriev I.V."/>
            <person name="Corradi N."/>
            <person name="Roux C."/>
            <person name="Martin F."/>
        </authorList>
    </citation>
    <scope>NUCLEOTIDE SEQUENCE</scope>
    <source>
        <strain evidence="5">DAOM 197198</strain>
    </source>
</reference>
<sequence length="83" mass="9587">MSESASSSRTYSSVWSHFTLLEEEGKAQCNYCGKLELEVENGEMDKFVIKEIPNFTSGSFREFLVKWIVCDDQLFVVVKCEYL</sequence>
<accession>U9TVM8</accession>
<evidence type="ECO:0000259" key="4">
    <source>
        <dbReference type="Pfam" id="PF02892"/>
    </source>
</evidence>
<keyword evidence="3" id="KW-0862">Zinc</keyword>
<feature type="domain" description="BED-type" evidence="4">
    <location>
        <begin position="12"/>
        <end position="34"/>
    </location>
</feature>
<dbReference type="GO" id="GO:0003677">
    <property type="term" value="F:DNA binding"/>
    <property type="evidence" value="ECO:0007669"/>
    <property type="project" value="InterPro"/>
</dbReference>
<dbReference type="HOGENOM" id="CLU_2543750_0_0_1"/>
<dbReference type="Pfam" id="PF02892">
    <property type="entry name" value="zf-BED"/>
    <property type="match status" value="1"/>
</dbReference>
<dbReference type="EMBL" id="KI287158">
    <property type="protein sequence ID" value="ESA10393.1"/>
    <property type="molecule type" value="Genomic_DNA"/>
</dbReference>
<name>U9TVM8_RHIID</name>
<evidence type="ECO:0000256" key="3">
    <source>
        <dbReference type="ARBA" id="ARBA00022833"/>
    </source>
</evidence>
<proteinExistence type="predicted"/>
<protein>
    <recommendedName>
        <fullName evidence="4">BED-type domain-containing protein</fullName>
    </recommendedName>
</protein>
<keyword evidence="2" id="KW-0863">Zinc-finger</keyword>
<organism evidence="5">
    <name type="scientific">Rhizophagus irregularis (strain DAOM 181602 / DAOM 197198 / MUCL 43194)</name>
    <name type="common">Arbuscular mycorrhizal fungus</name>
    <name type="synonym">Glomus intraradices</name>
    <dbReference type="NCBI Taxonomy" id="747089"/>
    <lineage>
        <taxon>Eukaryota</taxon>
        <taxon>Fungi</taxon>
        <taxon>Fungi incertae sedis</taxon>
        <taxon>Mucoromycota</taxon>
        <taxon>Glomeromycotina</taxon>
        <taxon>Glomeromycetes</taxon>
        <taxon>Glomerales</taxon>
        <taxon>Glomeraceae</taxon>
        <taxon>Rhizophagus</taxon>
    </lineage>
</organism>
<dbReference type="GO" id="GO:0008270">
    <property type="term" value="F:zinc ion binding"/>
    <property type="evidence" value="ECO:0007669"/>
    <property type="project" value="UniProtKB-KW"/>
</dbReference>
<evidence type="ECO:0000256" key="1">
    <source>
        <dbReference type="ARBA" id="ARBA00022723"/>
    </source>
</evidence>
<dbReference type="AlphaFoldDB" id="U9TVM8"/>
<evidence type="ECO:0000256" key="2">
    <source>
        <dbReference type="ARBA" id="ARBA00022771"/>
    </source>
</evidence>
<keyword evidence="1" id="KW-0479">Metal-binding</keyword>
<dbReference type="InterPro" id="IPR003656">
    <property type="entry name" value="Znf_BED"/>
</dbReference>